<evidence type="ECO:0000313" key="11">
    <source>
        <dbReference type="EMBL" id="TPP65402.1"/>
    </source>
</evidence>
<dbReference type="Pfam" id="PF01457">
    <property type="entry name" value="Peptidase_M8"/>
    <property type="match status" value="2"/>
</dbReference>
<reference evidence="11 12" key="1">
    <citation type="submission" date="2019-04" db="EMBL/GenBank/DDBJ databases">
        <title>Annotation for the trematode Fasciola gigantica.</title>
        <authorList>
            <person name="Choi Y.-J."/>
        </authorList>
    </citation>
    <scope>NUCLEOTIDE SEQUENCE [LARGE SCALE GENOMIC DNA]</scope>
    <source>
        <strain evidence="11">Uganda_cow_1</strain>
    </source>
</reference>
<dbReference type="Gene3D" id="2.10.55.10">
    <property type="entry name" value="Leishmanolysin domain 3"/>
    <property type="match status" value="1"/>
</dbReference>
<keyword evidence="12" id="KW-1185">Reference proteome</keyword>
<dbReference type="InterPro" id="IPR001577">
    <property type="entry name" value="Peptidase_M8"/>
</dbReference>
<dbReference type="GO" id="GO:0005737">
    <property type="term" value="C:cytoplasm"/>
    <property type="evidence" value="ECO:0007669"/>
    <property type="project" value="TreeGrafter"/>
</dbReference>
<evidence type="ECO:0000313" key="12">
    <source>
        <dbReference type="Proteomes" id="UP000316759"/>
    </source>
</evidence>
<dbReference type="GO" id="GO:0006508">
    <property type="term" value="P:proteolysis"/>
    <property type="evidence" value="ECO:0007669"/>
    <property type="project" value="UniProtKB-KW"/>
</dbReference>
<evidence type="ECO:0000256" key="10">
    <source>
        <dbReference type="RuleBase" id="RU366077"/>
    </source>
</evidence>
<dbReference type="AlphaFoldDB" id="A0A504YTC6"/>
<gene>
    <name evidence="11" type="ORF">FGIG_06119</name>
</gene>
<dbReference type="GO" id="GO:0007155">
    <property type="term" value="P:cell adhesion"/>
    <property type="evidence" value="ECO:0007669"/>
    <property type="project" value="InterPro"/>
</dbReference>
<keyword evidence="2 10" id="KW-0645">Protease</keyword>
<organism evidence="11 12">
    <name type="scientific">Fasciola gigantica</name>
    <name type="common">Giant liver fluke</name>
    <dbReference type="NCBI Taxonomy" id="46835"/>
    <lineage>
        <taxon>Eukaryota</taxon>
        <taxon>Metazoa</taxon>
        <taxon>Spiralia</taxon>
        <taxon>Lophotrochozoa</taxon>
        <taxon>Platyhelminthes</taxon>
        <taxon>Trematoda</taxon>
        <taxon>Digenea</taxon>
        <taxon>Plagiorchiida</taxon>
        <taxon>Echinostomata</taxon>
        <taxon>Echinostomatoidea</taxon>
        <taxon>Fasciolidae</taxon>
        <taxon>Fasciola</taxon>
    </lineage>
</organism>
<keyword evidence="4 10" id="KW-0378">Hydrolase</keyword>
<evidence type="ECO:0000256" key="6">
    <source>
        <dbReference type="ARBA" id="ARBA00023049"/>
    </source>
</evidence>
<keyword evidence="5 9" id="KW-0862">Zinc</keyword>
<protein>
    <recommendedName>
        <fullName evidence="7 10">Leishmanolysin-like peptidase</fullName>
        <ecNumber evidence="10">3.4.24.-</ecNumber>
    </recommendedName>
</protein>
<evidence type="ECO:0000256" key="7">
    <source>
        <dbReference type="ARBA" id="ARBA00039717"/>
    </source>
</evidence>
<dbReference type="EC" id="3.4.24.-" evidence="10"/>
<evidence type="ECO:0000256" key="3">
    <source>
        <dbReference type="ARBA" id="ARBA00022723"/>
    </source>
</evidence>
<feature type="binding site" evidence="9">
    <location>
        <position position="250"/>
    </location>
    <ligand>
        <name>Zn(2+)</name>
        <dbReference type="ChEBI" id="CHEBI:29105"/>
        <note>catalytic</note>
    </ligand>
</feature>
<dbReference type="GO" id="GO:0016020">
    <property type="term" value="C:membrane"/>
    <property type="evidence" value="ECO:0007669"/>
    <property type="project" value="InterPro"/>
</dbReference>
<dbReference type="GO" id="GO:0046872">
    <property type="term" value="F:metal ion binding"/>
    <property type="evidence" value="ECO:0007669"/>
    <property type="project" value="UniProtKB-KW"/>
</dbReference>
<comment type="similarity">
    <text evidence="1 10">Belongs to the peptidase M8 family.</text>
</comment>
<feature type="signal peptide" evidence="10">
    <location>
        <begin position="1"/>
        <end position="33"/>
    </location>
</feature>
<evidence type="ECO:0000256" key="5">
    <source>
        <dbReference type="ARBA" id="ARBA00022833"/>
    </source>
</evidence>
<dbReference type="PANTHER" id="PTHR10942">
    <property type="entry name" value="LEISHMANOLYSIN-LIKE PEPTIDASE"/>
    <property type="match status" value="1"/>
</dbReference>
<evidence type="ECO:0000256" key="4">
    <source>
        <dbReference type="ARBA" id="ARBA00022801"/>
    </source>
</evidence>
<keyword evidence="6 9" id="KW-0482">Metalloprotease</keyword>
<dbReference type="Proteomes" id="UP000316759">
    <property type="component" value="Unassembled WGS sequence"/>
</dbReference>
<name>A0A504YTC6_FASGI</name>
<dbReference type="SUPFAM" id="SSF55486">
    <property type="entry name" value="Metalloproteases ('zincins'), catalytic domain"/>
    <property type="match status" value="1"/>
</dbReference>
<comment type="cofactor">
    <cofactor evidence="9 10">
        <name>Zn(2+)</name>
        <dbReference type="ChEBI" id="CHEBI:29105"/>
    </cofactor>
    <text evidence="9 10">Binds 1 zinc ion per subunit.</text>
</comment>
<evidence type="ECO:0000256" key="2">
    <source>
        <dbReference type="ARBA" id="ARBA00022670"/>
    </source>
</evidence>
<keyword evidence="10" id="KW-0732">Signal</keyword>
<dbReference type="Gene3D" id="3.10.170.20">
    <property type="match status" value="1"/>
</dbReference>
<dbReference type="PANTHER" id="PTHR10942:SF0">
    <property type="entry name" value="LEISHMANOLYSIN-LIKE PEPTIDASE"/>
    <property type="match status" value="1"/>
</dbReference>
<keyword evidence="3 9" id="KW-0479">Metal-binding</keyword>
<evidence type="ECO:0000256" key="8">
    <source>
        <dbReference type="PIRSR" id="PIRSR601577-1"/>
    </source>
</evidence>
<dbReference type="STRING" id="46835.A0A504YTC6"/>
<feature type="active site" evidence="8">
    <location>
        <position position="247"/>
    </location>
</feature>
<dbReference type="EMBL" id="SUNJ01003235">
    <property type="protein sequence ID" value="TPP65402.1"/>
    <property type="molecule type" value="Genomic_DNA"/>
</dbReference>
<evidence type="ECO:0000256" key="1">
    <source>
        <dbReference type="ARBA" id="ARBA00005860"/>
    </source>
</evidence>
<feature type="binding site" evidence="9">
    <location>
        <position position="354"/>
    </location>
    <ligand>
        <name>Zn(2+)</name>
        <dbReference type="ChEBI" id="CHEBI:29105"/>
        <note>catalytic</note>
    </ligand>
</feature>
<evidence type="ECO:0000256" key="9">
    <source>
        <dbReference type="PIRSR" id="PIRSR601577-2"/>
    </source>
</evidence>
<dbReference type="Gene3D" id="3.90.132.10">
    <property type="entry name" value="Leishmanolysin , domain 2"/>
    <property type="match status" value="1"/>
</dbReference>
<dbReference type="OrthoDB" id="527990at2759"/>
<accession>A0A504YTC6</accession>
<proteinExistence type="inferred from homology"/>
<sequence>MHCRCAMQCTAIRALLLMRFCVFLLTLCNVANSAYTLCQHDALNLTDVVTRVSVNPRRISTRSSSGDHLRIHIHYDESITVLNDFDYIRNNVVEVAAEFWKKALRLRFPIRSERLLLDRLCVNGLTKLQTMNRNSITFCVNGCRNVTKCGPIQIPAKHLNRCRSLSSGSYALSGEQGEGLSDTDFVLYIAILPTSKCKTSKVLGYASHCQLAAKTDRPVAGYINFCPGALSQKPMDSMRSLFIAKHELLHALGFSNSLFAMYRDRLGRPLTPRDPKTELPALGWSQTGLVYQWSSNVVKTVTRRWLSAYGNQTKEAHIVVTPTVVRVARDFFNCPTLDGVELEDQDERGVFLTHWEKRILENELMTATYTNSYRVSPITLAMMEDTGWYLANYSMSHDFSWGRGRGCAFATASCLEYMLEQKKRLHPVTPFCQQMQPPKEHTEELGVQVSCTPDGVSYGFCNLMVHAKPLAPQYVYFVQTKKARNWSPVQPLSILELGNGWTDDARPLDYVGGKIALANYCPFFQEIEWERDSGQSTVNTHCHATDNYKSPQVNYKLERFSPTSVCVSHGPNWRLSNGGHMFALPVEGAGCYTFRCSREEGGLVIELEGGLAIPCTIPGNLISVKACLVTPAYTVHGSLICPDCRLLCDPSECPSVSFGLPAYPVIEQFSSPNRTPVTAMFASRPNRHPRFYSSHPTQSPVFGRKLYIERQQILPDQCPQLRSVSSPSMTRSSFSLCLRVVICHFLFHLTFFPRDHDCIRW</sequence>
<feature type="chain" id="PRO_5023968429" description="Leishmanolysin-like peptidase" evidence="10">
    <location>
        <begin position="34"/>
        <end position="761"/>
    </location>
</feature>
<feature type="binding site" evidence="9">
    <location>
        <position position="246"/>
    </location>
    <ligand>
        <name>Zn(2+)</name>
        <dbReference type="ChEBI" id="CHEBI:29105"/>
        <note>catalytic</note>
    </ligand>
</feature>
<dbReference type="FunFam" id="3.90.132.10:FF:000001">
    <property type="entry name" value="leishmanolysin-like peptidase isoform X2"/>
    <property type="match status" value="1"/>
</dbReference>
<dbReference type="GO" id="GO:0004222">
    <property type="term" value="F:metalloendopeptidase activity"/>
    <property type="evidence" value="ECO:0007669"/>
    <property type="project" value="UniProtKB-UniRule"/>
</dbReference>
<comment type="caution">
    <text evidence="11">The sequence shown here is derived from an EMBL/GenBank/DDBJ whole genome shotgun (WGS) entry which is preliminary data.</text>
</comment>